<feature type="binding site" evidence="14">
    <location>
        <begin position="141"/>
        <end position="143"/>
    </location>
    <ligand>
        <name>FAD</name>
        <dbReference type="ChEBI" id="CHEBI:57692"/>
    </ligand>
</feature>
<evidence type="ECO:0000256" key="12">
    <source>
        <dbReference type="ARBA" id="ARBA00049187"/>
    </source>
</evidence>
<dbReference type="PIRSF" id="PIRSF000350">
    <property type="entry name" value="Mercury_reductase_MerA"/>
    <property type="match status" value="1"/>
</dbReference>
<evidence type="ECO:0000256" key="14">
    <source>
        <dbReference type="PIRSR" id="PIRSR000350-3"/>
    </source>
</evidence>
<evidence type="ECO:0000256" key="16">
    <source>
        <dbReference type="RuleBase" id="RU003692"/>
    </source>
</evidence>
<dbReference type="PRINTS" id="PR00411">
    <property type="entry name" value="PNDRDTASEI"/>
</dbReference>
<keyword evidence="10" id="KW-1015">Disulfide bond</keyword>
<accession>A0A4P5PAI1</accession>
<evidence type="ECO:0000256" key="2">
    <source>
        <dbReference type="ARBA" id="ARBA00007532"/>
    </source>
</evidence>
<evidence type="ECO:0000259" key="18">
    <source>
        <dbReference type="Pfam" id="PF07992"/>
    </source>
</evidence>
<protein>
    <recommendedName>
        <fullName evidence="4 16">Dihydrolipoyl dehydrogenase</fullName>
        <ecNumber evidence="3 16">1.8.1.4</ecNumber>
    </recommendedName>
</protein>
<dbReference type="EC" id="1.8.1.4" evidence="3 16"/>
<feature type="domain" description="Pyridine nucleotide-disulphide oxidoreductase dimerisation" evidence="17">
    <location>
        <begin position="339"/>
        <end position="447"/>
    </location>
</feature>
<comment type="caution">
    <text evidence="19">The sequence shown here is derived from an EMBL/GenBank/DDBJ whole genome shotgun (WGS) entry which is preliminary data.</text>
</comment>
<comment type="catalytic activity">
    <reaction evidence="12 16">
        <text>N(6)-[(R)-dihydrolipoyl]-L-lysyl-[protein] + NAD(+) = N(6)-[(R)-lipoyl]-L-lysyl-[protein] + NADH + H(+)</text>
        <dbReference type="Rhea" id="RHEA:15045"/>
        <dbReference type="Rhea" id="RHEA-COMP:10474"/>
        <dbReference type="Rhea" id="RHEA-COMP:10475"/>
        <dbReference type="ChEBI" id="CHEBI:15378"/>
        <dbReference type="ChEBI" id="CHEBI:57540"/>
        <dbReference type="ChEBI" id="CHEBI:57945"/>
        <dbReference type="ChEBI" id="CHEBI:83099"/>
        <dbReference type="ChEBI" id="CHEBI:83100"/>
        <dbReference type="EC" id="1.8.1.4"/>
    </reaction>
</comment>
<dbReference type="InterPro" id="IPR023753">
    <property type="entry name" value="FAD/NAD-binding_dom"/>
</dbReference>
<dbReference type="InterPro" id="IPR004099">
    <property type="entry name" value="Pyr_nucl-diS_OxRdtase_dimer"/>
</dbReference>
<dbReference type="SUPFAM" id="SSF55424">
    <property type="entry name" value="FAD/NAD-linked reductases, dimerisation (C-terminal) domain"/>
    <property type="match status" value="1"/>
</dbReference>
<feature type="binding site" evidence="14">
    <location>
        <position position="202"/>
    </location>
    <ligand>
        <name>NAD(+)</name>
        <dbReference type="ChEBI" id="CHEBI:57540"/>
    </ligand>
</feature>
<evidence type="ECO:0000256" key="11">
    <source>
        <dbReference type="ARBA" id="ARBA00023284"/>
    </source>
</evidence>
<dbReference type="GO" id="GO:0004148">
    <property type="term" value="F:dihydrolipoyl dehydrogenase (NADH) activity"/>
    <property type="evidence" value="ECO:0007669"/>
    <property type="project" value="UniProtKB-EC"/>
</dbReference>
<dbReference type="RefSeq" id="WP_146623375.1">
    <property type="nucleotide sequence ID" value="NZ_BJCC01000025.1"/>
</dbReference>
<feature type="disulfide bond" description="Redox-active" evidence="15">
    <location>
        <begin position="40"/>
        <end position="45"/>
    </location>
</feature>
<evidence type="ECO:0000256" key="9">
    <source>
        <dbReference type="ARBA" id="ARBA00023027"/>
    </source>
</evidence>
<dbReference type="AlphaFoldDB" id="A0A4P5PAI1"/>
<evidence type="ECO:0000256" key="4">
    <source>
        <dbReference type="ARBA" id="ARBA00016961"/>
    </source>
</evidence>
<sequence>METTIAIIGGGPGGYVAAIRAAQLGGKVVLIEKEMLGGTCLNIGCIPTKALLQSAEALEQVQQAKKFGISATVEGFDWSTVMKRKDRVVKQLVKGVQSLMKTNQIEVLQGTAAFLDDQTIEVTGADDERINLQPDRVIIATGSKPFIPPIKGLNNYTDWLDSSKALSLESLPASMLIIGGGVIGIEFASIFNHFGVAVTIVEEQPEILPAMDQELAGLLRKKLTKSGIKFRLGVRVEAVASHTKGVELSLGNEKLTGEKLLIAVGRKSYIEGLGLEKTSIKMEGQQVLINERTQTTVDHIYAIGDCTGQVMLAHYASAQGEIAAENALGAKEIFKGDVVPGCVYSDPEFAGVGLTEQKATEKGIDFRLGKFPLKASGKALAMDKAYGFAKVLVEEETDKIIGVHLLCERATDLITEAAVIMQLGGTTREILSTIHPHPTLSEVICEATMAADKRAIHIPNEG</sequence>
<dbReference type="Gene3D" id="3.50.50.60">
    <property type="entry name" value="FAD/NAD(P)-binding domain"/>
    <property type="match status" value="2"/>
</dbReference>
<comment type="subcellular location">
    <subcellularLocation>
        <location evidence="1">Cytoplasm</location>
    </subcellularLocation>
</comment>
<dbReference type="EMBL" id="BJCC01000025">
    <property type="protein sequence ID" value="GCF94970.1"/>
    <property type="molecule type" value="Genomic_DNA"/>
</dbReference>
<dbReference type="FunFam" id="3.30.390.30:FF:000001">
    <property type="entry name" value="Dihydrolipoyl dehydrogenase"/>
    <property type="match status" value="1"/>
</dbReference>
<keyword evidence="7 14" id="KW-0274">FAD</keyword>
<reference evidence="20" key="1">
    <citation type="submission" date="2019-02" db="EMBL/GenBank/DDBJ databases">
        <title>Draft genome sequence of Enterococcus sp. Gos25-1.</title>
        <authorList>
            <person name="Tanaka N."/>
            <person name="Shiwa Y."/>
            <person name="Fujita N."/>
        </authorList>
    </citation>
    <scope>NUCLEOTIDE SEQUENCE [LARGE SCALE GENOMIC DNA]</scope>
    <source>
        <strain evidence="20">Gos25-1</strain>
    </source>
</reference>
<dbReference type="InterPro" id="IPR050151">
    <property type="entry name" value="Class-I_Pyr_Nuc-Dis_Oxidored"/>
</dbReference>
<dbReference type="OrthoDB" id="9800167at2"/>
<dbReference type="Proteomes" id="UP000290567">
    <property type="component" value="Unassembled WGS sequence"/>
</dbReference>
<dbReference type="InterPro" id="IPR036188">
    <property type="entry name" value="FAD/NAD-bd_sf"/>
</dbReference>
<evidence type="ECO:0000259" key="17">
    <source>
        <dbReference type="Pfam" id="PF02852"/>
    </source>
</evidence>
<keyword evidence="11 16" id="KW-0676">Redox-active center</keyword>
<proteinExistence type="inferred from homology"/>
<keyword evidence="8 16" id="KW-0560">Oxidoreductase</keyword>
<comment type="cofactor">
    <cofactor evidence="14 16">
        <name>FAD</name>
        <dbReference type="ChEBI" id="CHEBI:57692"/>
    </cofactor>
    <text evidence="14 16">Binds 1 FAD per subunit.</text>
</comment>
<feature type="domain" description="FAD/NAD(P)-binding" evidence="18">
    <location>
        <begin position="4"/>
        <end position="320"/>
    </location>
</feature>
<dbReference type="InterPro" id="IPR001100">
    <property type="entry name" value="Pyr_nuc-diS_OxRdtase"/>
</dbReference>
<dbReference type="NCBIfam" id="TIGR01350">
    <property type="entry name" value="lipoamide_DH"/>
    <property type="match status" value="1"/>
</dbReference>
<evidence type="ECO:0000313" key="19">
    <source>
        <dbReference type="EMBL" id="GCF94970.1"/>
    </source>
</evidence>
<gene>
    <name evidence="19" type="primary">acoL_2</name>
    <name evidence="19" type="ORF">NRIC_28610</name>
</gene>
<dbReference type="SUPFAM" id="SSF51905">
    <property type="entry name" value="FAD/NAD(P)-binding domain"/>
    <property type="match status" value="1"/>
</dbReference>
<feature type="binding site" evidence="14">
    <location>
        <position position="49"/>
    </location>
    <ligand>
        <name>FAD</name>
        <dbReference type="ChEBI" id="CHEBI:57692"/>
    </ligand>
</feature>
<evidence type="ECO:0000256" key="8">
    <source>
        <dbReference type="ARBA" id="ARBA00023002"/>
    </source>
</evidence>
<evidence type="ECO:0000256" key="5">
    <source>
        <dbReference type="ARBA" id="ARBA00022490"/>
    </source>
</evidence>
<keyword evidence="14" id="KW-0547">Nucleotide-binding</keyword>
<feature type="active site" description="Proton acceptor" evidence="13">
    <location>
        <position position="437"/>
    </location>
</feature>
<evidence type="ECO:0000256" key="13">
    <source>
        <dbReference type="PIRSR" id="PIRSR000350-2"/>
    </source>
</evidence>
<feature type="binding site" evidence="14">
    <location>
        <position position="265"/>
    </location>
    <ligand>
        <name>NAD(+)</name>
        <dbReference type="ChEBI" id="CHEBI:57540"/>
    </ligand>
</feature>
<dbReference type="Pfam" id="PF07992">
    <property type="entry name" value="Pyr_redox_2"/>
    <property type="match status" value="1"/>
</dbReference>
<dbReference type="Gene3D" id="3.30.390.30">
    <property type="match status" value="1"/>
</dbReference>
<dbReference type="GO" id="GO:0005737">
    <property type="term" value="C:cytoplasm"/>
    <property type="evidence" value="ECO:0007669"/>
    <property type="project" value="UniProtKB-SubCell"/>
</dbReference>
<dbReference type="InterPro" id="IPR016156">
    <property type="entry name" value="FAD/NAD-linked_Rdtase_dimer_sf"/>
</dbReference>
<evidence type="ECO:0000256" key="10">
    <source>
        <dbReference type="ARBA" id="ARBA00023157"/>
    </source>
</evidence>
<evidence type="ECO:0000256" key="7">
    <source>
        <dbReference type="ARBA" id="ARBA00022827"/>
    </source>
</evidence>
<keyword evidence="5" id="KW-0963">Cytoplasm</keyword>
<dbReference type="PRINTS" id="PR00368">
    <property type="entry name" value="FADPNR"/>
</dbReference>
<comment type="similarity">
    <text evidence="2 16">Belongs to the class-I pyridine nucleotide-disulfide oxidoreductase family.</text>
</comment>
<evidence type="ECO:0000256" key="3">
    <source>
        <dbReference type="ARBA" id="ARBA00012608"/>
    </source>
</evidence>
<name>A0A4P5PAI1_9ENTE</name>
<dbReference type="InterPro" id="IPR006258">
    <property type="entry name" value="Lipoamide_DH"/>
</dbReference>
<dbReference type="GO" id="GO:0050660">
    <property type="term" value="F:flavin adenine dinucleotide binding"/>
    <property type="evidence" value="ECO:0007669"/>
    <property type="project" value="InterPro"/>
</dbReference>
<feature type="binding site" evidence="14">
    <location>
        <position position="305"/>
    </location>
    <ligand>
        <name>NAD(+)</name>
        <dbReference type="ChEBI" id="CHEBI:57540"/>
    </ligand>
</feature>
<keyword evidence="9 14" id="KW-0520">NAD</keyword>
<keyword evidence="6 16" id="KW-0285">Flavoprotein</keyword>
<evidence type="ECO:0000313" key="20">
    <source>
        <dbReference type="Proteomes" id="UP000290567"/>
    </source>
</evidence>
<dbReference type="PANTHER" id="PTHR22912">
    <property type="entry name" value="DISULFIDE OXIDOREDUCTASE"/>
    <property type="match status" value="1"/>
</dbReference>
<dbReference type="InterPro" id="IPR012999">
    <property type="entry name" value="Pyr_OxRdtase_I_AS"/>
</dbReference>
<keyword evidence="20" id="KW-1185">Reference proteome</keyword>
<dbReference type="PROSITE" id="PS00076">
    <property type="entry name" value="PYRIDINE_REDOX_1"/>
    <property type="match status" value="1"/>
</dbReference>
<dbReference type="GO" id="GO:0006103">
    <property type="term" value="P:2-oxoglutarate metabolic process"/>
    <property type="evidence" value="ECO:0007669"/>
    <property type="project" value="TreeGrafter"/>
</dbReference>
<organism evidence="19 20">
    <name type="scientific">Enterococcus florum</name>
    <dbReference type="NCBI Taxonomy" id="2480627"/>
    <lineage>
        <taxon>Bacteria</taxon>
        <taxon>Bacillati</taxon>
        <taxon>Bacillota</taxon>
        <taxon>Bacilli</taxon>
        <taxon>Lactobacillales</taxon>
        <taxon>Enterococcaceae</taxon>
        <taxon>Enterococcus</taxon>
    </lineage>
</organism>
<dbReference type="Pfam" id="PF02852">
    <property type="entry name" value="Pyr_redox_dim"/>
    <property type="match status" value="1"/>
</dbReference>
<evidence type="ECO:0000256" key="1">
    <source>
        <dbReference type="ARBA" id="ARBA00004496"/>
    </source>
</evidence>
<evidence type="ECO:0000256" key="15">
    <source>
        <dbReference type="PIRSR" id="PIRSR000350-4"/>
    </source>
</evidence>
<dbReference type="PANTHER" id="PTHR22912:SF217">
    <property type="entry name" value="DIHYDROLIPOYL DEHYDROGENASE"/>
    <property type="match status" value="1"/>
</dbReference>
<feature type="binding site" evidence="14">
    <location>
        <begin position="311"/>
        <end position="314"/>
    </location>
    <ligand>
        <name>FAD</name>
        <dbReference type="ChEBI" id="CHEBI:57692"/>
    </ligand>
</feature>
<feature type="binding site" evidence="14">
    <location>
        <begin position="179"/>
        <end position="186"/>
    </location>
    <ligand>
        <name>NAD(+)</name>
        <dbReference type="ChEBI" id="CHEBI:57540"/>
    </ligand>
</feature>
<comment type="miscellaneous">
    <text evidence="16">The active site is a redox-active disulfide bond.</text>
</comment>
<evidence type="ECO:0000256" key="6">
    <source>
        <dbReference type="ARBA" id="ARBA00022630"/>
    </source>
</evidence>